<proteinExistence type="predicted"/>
<dbReference type="AlphaFoldDB" id="X1FWK2"/>
<reference evidence="1" key="1">
    <citation type="journal article" date="2014" name="Front. Microbiol.">
        <title>High frequency of phylogenetically diverse reductive dehalogenase-homologous genes in deep subseafloor sedimentary metagenomes.</title>
        <authorList>
            <person name="Kawai M."/>
            <person name="Futagami T."/>
            <person name="Toyoda A."/>
            <person name="Takaki Y."/>
            <person name="Nishi S."/>
            <person name="Hori S."/>
            <person name="Arai W."/>
            <person name="Tsubouchi T."/>
            <person name="Morono Y."/>
            <person name="Uchiyama I."/>
            <person name="Ito T."/>
            <person name="Fujiyama A."/>
            <person name="Inagaki F."/>
            <person name="Takami H."/>
        </authorList>
    </citation>
    <scope>NUCLEOTIDE SEQUENCE</scope>
    <source>
        <strain evidence="1">Expedition CK06-06</strain>
    </source>
</reference>
<sequence>MVVLLIKGWKVQIAIMPRIWPFIKLENSKNSQQRLLFDGDTFHNHLFY</sequence>
<comment type="caution">
    <text evidence="1">The sequence shown here is derived from an EMBL/GenBank/DDBJ whole genome shotgun (WGS) entry which is preliminary data.</text>
</comment>
<protein>
    <submittedName>
        <fullName evidence="1">Uncharacterized protein</fullName>
    </submittedName>
</protein>
<name>X1FWK2_9ZZZZ</name>
<dbReference type="EMBL" id="BARU01019147">
    <property type="protein sequence ID" value="GAH49397.1"/>
    <property type="molecule type" value="Genomic_DNA"/>
</dbReference>
<accession>X1FWK2</accession>
<organism evidence="1">
    <name type="scientific">marine sediment metagenome</name>
    <dbReference type="NCBI Taxonomy" id="412755"/>
    <lineage>
        <taxon>unclassified sequences</taxon>
        <taxon>metagenomes</taxon>
        <taxon>ecological metagenomes</taxon>
    </lineage>
</organism>
<evidence type="ECO:0000313" key="1">
    <source>
        <dbReference type="EMBL" id="GAH49397.1"/>
    </source>
</evidence>
<gene>
    <name evidence="1" type="ORF">S03H2_31568</name>
</gene>